<dbReference type="SUPFAM" id="SSF51905">
    <property type="entry name" value="FAD/NAD(P)-binding domain"/>
    <property type="match status" value="1"/>
</dbReference>
<gene>
    <name evidence="3" type="ORF">METZ01_LOCUS350231</name>
</gene>
<dbReference type="PANTHER" id="PTHR43872">
    <property type="entry name" value="MONOOXYGENASE, PUTATIVE (AFU_ORTHOLOGUE AFUA_8G02570)-RELATED"/>
    <property type="match status" value="1"/>
</dbReference>
<dbReference type="PANTHER" id="PTHR43872:SF1">
    <property type="entry name" value="MONOOXYGENASE, PUTATIVE (AFU_ORTHOLOGUE AFUA_8G02570)-RELATED"/>
    <property type="match status" value="1"/>
</dbReference>
<dbReference type="AlphaFoldDB" id="A0A382RJT3"/>
<feature type="non-terminal residue" evidence="3">
    <location>
        <position position="1"/>
    </location>
</feature>
<dbReference type="EMBL" id="UINC01121900">
    <property type="protein sequence ID" value="SVC97377.1"/>
    <property type="molecule type" value="Genomic_DNA"/>
</dbReference>
<keyword evidence="2" id="KW-0560">Oxidoreductase</keyword>
<dbReference type="Gene3D" id="3.50.50.60">
    <property type="entry name" value="FAD/NAD(P)-binding domain"/>
    <property type="match status" value="1"/>
</dbReference>
<accession>A0A382RJT3</accession>
<protein>
    <recommendedName>
        <fullName evidence="4">FAD-containing monooxygenase EthA</fullName>
    </recommendedName>
</protein>
<dbReference type="InterPro" id="IPR036188">
    <property type="entry name" value="FAD/NAD-bd_sf"/>
</dbReference>
<evidence type="ECO:0000256" key="2">
    <source>
        <dbReference type="ARBA" id="ARBA00023033"/>
    </source>
</evidence>
<keyword evidence="2" id="KW-0503">Monooxygenase</keyword>
<name>A0A382RJT3_9ZZZZ</name>
<evidence type="ECO:0008006" key="4">
    <source>
        <dbReference type="Google" id="ProtNLM"/>
    </source>
</evidence>
<reference evidence="3" key="1">
    <citation type="submission" date="2018-05" db="EMBL/GenBank/DDBJ databases">
        <authorList>
            <person name="Lanie J.A."/>
            <person name="Ng W.-L."/>
            <person name="Kazmierczak K.M."/>
            <person name="Andrzejewski T.M."/>
            <person name="Davidsen T.M."/>
            <person name="Wayne K.J."/>
            <person name="Tettelin H."/>
            <person name="Glass J.I."/>
            <person name="Rusch D."/>
            <person name="Podicherti R."/>
            <person name="Tsui H.-C.T."/>
            <person name="Winkler M.E."/>
        </authorList>
    </citation>
    <scope>NUCLEOTIDE SEQUENCE</scope>
</reference>
<comment type="cofactor">
    <cofactor evidence="1">
        <name>FAD</name>
        <dbReference type="ChEBI" id="CHEBI:57692"/>
    </cofactor>
</comment>
<proteinExistence type="predicted"/>
<dbReference type="GO" id="GO:0004497">
    <property type="term" value="F:monooxygenase activity"/>
    <property type="evidence" value="ECO:0007669"/>
    <property type="project" value="UniProtKB-KW"/>
</dbReference>
<organism evidence="3">
    <name type="scientific">marine metagenome</name>
    <dbReference type="NCBI Taxonomy" id="408172"/>
    <lineage>
        <taxon>unclassified sequences</taxon>
        <taxon>metagenomes</taxon>
        <taxon>ecological metagenomes</taxon>
    </lineage>
</organism>
<evidence type="ECO:0000256" key="1">
    <source>
        <dbReference type="ARBA" id="ARBA00001974"/>
    </source>
</evidence>
<sequence>SYFIIRWRNILRQQYYFRLCKKYPEGVKNAILSEVRKHLGPDYDVDTHFTPTYNPWDQRMCLVPDGDLFEQINKGKASVVTGQIEKFTQKGILLKSGEELESDVIVTATGLNLELLSDTNFTVDNKPINLSQSITYKGMMYSGIPNLAGTFGYTNASWTLGADLTSEYVCRLINHMKKNGYDKCMPDTNSSVETDDEWLNLTSGYIKRAEHIFPKQGKKAPWRNNQNFLKDIFQIRYGKVDDGEISFSQNSS</sequence>
<evidence type="ECO:0000313" key="3">
    <source>
        <dbReference type="EMBL" id="SVC97377.1"/>
    </source>
</evidence>
<dbReference type="InterPro" id="IPR051820">
    <property type="entry name" value="FAD-binding_MO"/>
</dbReference>